<reference evidence="3 4" key="1">
    <citation type="journal article" date="2018" name="Sci. Rep.">
        <title>Comparative analysis of the Pocillopora damicornis genome highlights role of immune system in coral evolution.</title>
        <authorList>
            <person name="Cunning R."/>
            <person name="Bay R.A."/>
            <person name="Gillette P."/>
            <person name="Baker A.C."/>
            <person name="Traylor-Knowles N."/>
        </authorList>
    </citation>
    <scope>NUCLEOTIDE SEQUENCE [LARGE SCALE GENOMIC DNA]</scope>
    <source>
        <strain evidence="3">RSMAS</strain>
        <tissue evidence="3">Whole animal</tissue>
    </source>
</reference>
<sequence>MAPSMLRVSLCLIWAVLALSPFPYVVSRPSRIRRPRCIHTKGDDSDGIDESSANIRINYQIFKVASKTPSHVQIVQLFCKTGYFLALNVTARKNRIVGIVNESSESTFFESQSLGTSIVRLRNIASGRFLAINSKGRIITQSKISDESIFKTMYEENYFHTFTSHKYFKIKRHDLFLGIKQNGRCKSPKLTYPGQISVQFLLLHNNNTDKMRIATPARQSRVKQGKRDMG</sequence>
<protein>
    <recommendedName>
        <fullName evidence="2">Fibroblast growth factor</fullName>
        <shortName evidence="2">FGF</shortName>
    </recommendedName>
</protein>
<comment type="similarity">
    <text evidence="1 2">Belongs to the heparin-binding growth factors family.</text>
</comment>
<dbReference type="STRING" id="46731.A0A3M6TXF6"/>
<dbReference type="PANTHER" id="PTHR11486">
    <property type="entry name" value="FIBROBLAST GROWTH FACTOR"/>
    <property type="match status" value="1"/>
</dbReference>
<dbReference type="Proteomes" id="UP000275408">
    <property type="component" value="Unassembled WGS sequence"/>
</dbReference>
<feature type="chain" id="PRO_5017854559" description="Fibroblast growth factor" evidence="2">
    <location>
        <begin position="19"/>
        <end position="230"/>
    </location>
</feature>
<proteinExistence type="inferred from homology"/>
<dbReference type="OMA" id="HDLFLGI"/>
<dbReference type="CDD" id="cd00058">
    <property type="entry name" value="beta-trefoil_FGF"/>
    <property type="match status" value="1"/>
</dbReference>
<name>A0A3M6TXF6_POCDA</name>
<dbReference type="EMBL" id="RCHS01002737">
    <property type="protein sequence ID" value="RMX46031.1"/>
    <property type="molecule type" value="Genomic_DNA"/>
</dbReference>
<dbReference type="InterPro" id="IPR002209">
    <property type="entry name" value="Fibroblast_GF_fam"/>
</dbReference>
<dbReference type="Gene3D" id="2.80.10.50">
    <property type="match status" value="1"/>
</dbReference>
<keyword evidence="2" id="KW-0732">Signal</keyword>
<dbReference type="SMART" id="SM00442">
    <property type="entry name" value="FGF"/>
    <property type="match status" value="1"/>
</dbReference>
<organism evidence="3 4">
    <name type="scientific">Pocillopora damicornis</name>
    <name type="common">Cauliflower coral</name>
    <name type="synonym">Millepora damicornis</name>
    <dbReference type="NCBI Taxonomy" id="46731"/>
    <lineage>
        <taxon>Eukaryota</taxon>
        <taxon>Metazoa</taxon>
        <taxon>Cnidaria</taxon>
        <taxon>Anthozoa</taxon>
        <taxon>Hexacorallia</taxon>
        <taxon>Scleractinia</taxon>
        <taxon>Astrocoeniina</taxon>
        <taxon>Pocilloporidae</taxon>
        <taxon>Pocillopora</taxon>
    </lineage>
</organism>
<dbReference type="PRINTS" id="PR00263">
    <property type="entry name" value="HBGFFGF"/>
</dbReference>
<evidence type="ECO:0000313" key="4">
    <source>
        <dbReference type="Proteomes" id="UP000275408"/>
    </source>
</evidence>
<dbReference type="SUPFAM" id="SSF50353">
    <property type="entry name" value="Cytokine"/>
    <property type="match status" value="1"/>
</dbReference>
<keyword evidence="4" id="KW-1185">Reference proteome</keyword>
<feature type="signal peptide" evidence="2">
    <location>
        <begin position="1"/>
        <end position="18"/>
    </location>
</feature>
<dbReference type="GO" id="GO:0008083">
    <property type="term" value="F:growth factor activity"/>
    <property type="evidence" value="ECO:0007669"/>
    <property type="project" value="InterPro"/>
</dbReference>
<comment type="caution">
    <text evidence="3">The sequence shown here is derived from an EMBL/GenBank/DDBJ whole genome shotgun (WGS) entry which is preliminary data.</text>
</comment>
<dbReference type="InterPro" id="IPR056378">
    <property type="entry name" value="Let-756-like_FGF"/>
</dbReference>
<dbReference type="PRINTS" id="PR00262">
    <property type="entry name" value="IL1HBGF"/>
</dbReference>
<evidence type="ECO:0000313" key="3">
    <source>
        <dbReference type="EMBL" id="RMX46031.1"/>
    </source>
</evidence>
<evidence type="ECO:0000256" key="2">
    <source>
        <dbReference type="RuleBase" id="RU049442"/>
    </source>
</evidence>
<dbReference type="OrthoDB" id="5987799at2759"/>
<dbReference type="Pfam" id="PF00167">
    <property type="entry name" value="FGF"/>
    <property type="match status" value="1"/>
</dbReference>
<evidence type="ECO:0000256" key="1">
    <source>
        <dbReference type="ARBA" id="ARBA00007936"/>
    </source>
</evidence>
<gene>
    <name evidence="3" type="ORF">pdam_00002078</name>
</gene>
<dbReference type="InterPro" id="IPR008996">
    <property type="entry name" value="IL1/FGF"/>
</dbReference>
<accession>A0A3M6TXF6</accession>
<dbReference type="AlphaFoldDB" id="A0A3M6TXF6"/>